<sequence length="96" mass="10287">MIRLAALAALLALAGCNTPYPDQGNLFLSPEASVSANRAPRGSRAFCETYARQTQDNYYESNSDDDSGFGPNAFVYRQAQAAGDAAYRRCLAGRTG</sequence>
<reference evidence="1" key="2">
    <citation type="submission" date="2020-09" db="EMBL/GenBank/DDBJ databases">
        <authorList>
            <person name="Sun Q."/>
            <person name="Zhou Y."/>
        </authorList>
    </citation>
    <scope>NUCLEOTIDE SEQUENCE</scope>
    <source>
        <strain evidence="1">CGMCC 1.15367</strain>
    </source>
</reference>
<gene>
    <name evidence="1" type="ORF">GCM10011390_47000</name>
</gene>
<dbReference type="AlphaFoldDB" id="A0A917EDS2"/>
<keyword evidence="2" id="KW-1185">Reference proteome</keyword>
<dbReference type="PROSITE" id="PS51257">
    <property type="entry name" value="PROKAR_LIPOPROTEIN"/>
    <property type="match status" value="1"/>
</dbReference>
<organism evidence="1 2">
    <name type="scientific">Aureimonas endophytica</name>
    <dbReference type="NCBI Taxonomy" id="2027858"/>
    <lineage>
        <taxon>Bacteria</taxon>
        <taxon>Pseudomonadati</taxon>
        <taxon>Pseudomonadota</taxon>
        <taxon>Alphaproteobacteria</taxon>
        <taxon>Hyphomicrobiales</taxon>
        <taxon>Aurantimonadaceae</taxon>
        <taxon>Aureimonas</taxon>
    </lineage>
</organism>
<evidence type="ECO:0000313" key="1">
    <source>
        <dbReference type="EMBL" id="GGE22221.1"/>
    </source>
</evidence>
<name>A0A917EDS2_9HYPH</name>
<accession>A0A917EDS2</accession>
<dbReference type="Proteomes" id="UP000644699">
    <property type="component" value="Unassembled WGS sequence"/>
</dbReference>
<proteinExistence type="predicted"/>
<dbReference type="RefSeq" id="WP_188912877.1">
    <property type="nucleotide sequence ID" value="NZ_BMIQ01000010.1"/>
</dbReference>
<dbReference type="EMBL" id="BMIQ01000010">
    <property type="protein sequence ID" value="GGE22221.1"/>
    <property type="molecule type" value="Genomic_DNA"/>
</dbReference>
<evidence type="ECO:0008006" key="3">
    <source>
        <dbReference type="Google" id="ProtNLM"/>
    </source>
</evidence>
<protein>
    <recommendedName>
        <fullName evidence="3">Lipoprotein</fullName>
    </recommendedName>
</protein>
<comment type="caution">
    <text evidence="1">The sequence shown here is derived from an EMBL/GenBank/DDBJ whole genome shotgun (WGS) entry which is preliminary data.</text>
</comment>
<reference evidence="1" key="1">
    <citation type="journal article" date="2014" name="Int. J. Syst. Evol. Microbiol.">
        <title>Complete genome sequence of Corynebacterium casei LMG S-19264T (=DSM 44701T), isolated from a smear-ripened cheese.</title>
        <authorList>
            <consortium name="US DOE Joint Genome Institute (JGI-PGF)"/>
            <person name="Walter F."/>
            <person name="Albersmeier A."/>
            <person name="Kalinowski J."/>
            <person name="Ruckert C."/>
        </authorList>
    </citation>
    <scope>NUCLEOTIDE SEQUENCE</scope>
    <source>
        <strain evidence="1">CGMCC 1.15367</strain>
    </source>
</reference>
<evidence type="ECO:0000313" key="2">
    <source>
        <dbReference type="Proteomes" id="UP000644699"/>
    </source>
</evidence>